<sequence>MASRLFFLPGFRERWATCNGNGNGNRNSNCNCNCNCNCNGGAKAGLQARVALGRHGWVGGTRCKYVHVSSCVAIHGNTRSRQPTRAYPLTVSWCATKKPALGAAVALAWLAWIRSLR</sequence>
<evidence type="ECO:0000313" key="2">
    <source>
        <dbReference type="Proteomes" id="UP000449004"/>
    </source>
</evidence>
<protein>
    <submittedName>
        <fullName evidence="1">Uncharacterized protein</fullName>
    </submittedName>
</protein>
<organism evidence="1 2">
    <name type="scientific">Stenotrophomonas rhizophila</name>
    <dbReference type="NCBI Taxonomy" id="216778"/>
    <lineage>
        <taxon>Bacteria</taxon>
        <taxon>Pseudomonadati</taxon>
        <taxon>Pseudomonadota</taxon>
        <taxon>Gammaproteobacteria</taxon>
        <taxon>Lysobacterales</taxon>
        <taxon>Lysobacteraceae</taxon>
        <taxon>Stenotrophomonas</taxon>
    </lineage>
</organism>
<dbReference type="Proteomes" id="UP000449004">
    <property type="component" value="Unassembled WGS sequence"/>
</dbReference>
<dbReference type="EMBL" id="WELC01000027">
    <property type="protein sequence ID" value="KAB7628641.1"/>
    <property type="molecule type" value="Genomic_DNA"/>
</dbReference>
<comment type="caution">
    <text evidence="1">The sequence shown here is derived from an EMBL/GenBank/DDBJ whole genome shotgun (WGS) entry which is preliminary data.</text>
</comment>
<reference evidence="1 2" key="1">
    <citation type="submission" date="2019-10" db="EMBL/GenBank/DDBJ databases">
        <title>Halotolerant bacteria associated to Saharan-endemic halophytes Stipa tenacissima L. and Atriplex halimus L mitigate salt stress and promote growth of tomato plants.</title>
        <authorList>
            <person name="Dif G."/>
        </authorList>
    </citation>
    <scope>NUCLEOTIDE SEQUENCE [LARGE SCALE GENOMIC DNA]</scope>
    <source>
        <strain evidence="1 2">IS26</strain>
    </source>
</reference>
<dbReference type="AlphaFoldDB" id="A0A7V7YDK6"/>
<gene>
    <name evidence="1" type="ORF">F9K92_16695</name>
</gene>
<name>A0A7V7YDK6_9GAMM</name>
<proteinExistence type="predicted"/>
<accession>A0A7V7YDK6</accession>
<evidence type="ECO:0000313" key="1">
    <source>
        <dbReference type="EMBL" id="KAB7628641.1"/>
    </source>
</evidence>